<sequence>MKAVLVAGATGAVGQQLVELLLRHPDEITVHLLSRRATKWQQHPQIIEHILPLNDINKLKVANGVDAVCCCLGTTIKTAGSKAAFTAVDLDAVLTLGAWAKQQQVEQFHVVSSLGVNAKARGFYLQTKYQMEQGLIALGLPSLYIYQPSLLLAPRDEFRLGETVASKVMGLFSWLPKADRWKPIQVEQVATAINANIATAQAGVQYCNSAEIQRISRAK</sequence>
<dbReference type="InterPro" id="IPR000534">
    <property type="entry name" value="Semialdehyde_DH_NAD-bd"/>
</dbReference>
<dbReference type="SMART" id="SM00859">
    <property type="entry name" value="Semialdhyde_dh"/>
    <property type="match status" value="1"/>
</dbReference>
<gene>
    <name evidence="2" type="ORF">HER31_06080</name>
</gene>
<dbReference type="GO" id="GO:0051287">
    <property type="term" value="F:NAD binding"/>
    <property type="evidence" value="ECO:0007669"/>
    <property type="project" value="InterPro"/>
</dbReference>
<keyword evidence="3" id="KW-1185">Reference proteome</keyword>
<organism evidence="2 3">
    <name type="scientific">Ferrimonas lipolytica</name>
    <dbReference type="NCBI Taxonomy" id="2724191"/>
    <lineage>
        <taxon>Bacteria</taxon>
        <taxon>Pseudomonadati</taxon>
        <taxon>Pseudomonadota</taxon>
        <taxon>Gammaproteobacteria</taxon>
        <taxon>Alteromonadales</taxon>
        <taxon>Ferrimonadaceae</taxon>
        <taxon>Ferrimonas</taxon>
    </lineage>
</organism>
<dbReference type="PANTHER" id="PTHR14097">
    <property type="entry name" value="OXIDOREDUCTASE HTATIP2"/>
    <property type="match status" value="1"/>
</dbReference>
<evidence type="ECO:0000313" key="2">
    <source>
        <dbReference type="EMBL" id="QIZ76468.1"/>
    </source>
</evidence>
<proteinExistence type="predicted"/>
<dbReference type="Proteomes" id="UP000501602">
    <property type="component" value="Chromosome"/>
</dbReference>
<protein>
    <submittedName>
        <fullName evidence="2">NAD(P)H-binding protein</fullName>
    </submittedName>
</protein>
<dbReference type="PANTHER" id="PTHR14097:SF7">
    <property type="entry name" value="OXIDOREDUCTASE HTATIP2"/>
    <property type="match status" value="1"/>
</dbReference>
<dbReference type="Pfam" id="PF13460">
    <property type="entry name" value="NAD_binding_10"/>
    <property type="match status" value="1"/>
</dbReference>
<dbReference type="AlphaFoldDB" id="A0A6H1UC98"/>
<dbReference type="KEGG" id="fes:HER31_06080"/>
<evidence type="ECO:0000259" key="1">
    <source>
        <dbReference type="SMART" id="SM00859"/>
    </source>
</evidence>
<dbReference type="RefSeq" id="WP_168659730.1">
    <property type="nucleotide sequence ID" value="NZ_CP051180.1"/>
</dbReference>
<reference evidence="2 3" key="1">
    <citation type="submission" date="2020-04" db="EMBL/GenBank/DDBJ databases">
        <title>Ferrimonas sp. S7 isolated from sea water.</title>
        <authorList>
            <person name="Bae S.S."/>
            <person name="Baek K."/>
        </authorList>
    </citation>
    <scope>NUCLEOTIDE SEQUENCE [LARGE SCALE GENOMIC DNA]</scope>
    <source>
        <strain evidence="2 3">S7</strain>
    </source>
</reference>
<dbReference type="InterPro" id="IPR036291">
    <property type="entry name" value="NAD(P)-bd_dom_sf"/>
</dbReference>
<feature type="domain" description="Semialdehyde dehydrogenase NAD-binding" evidence="1">
    <location>
        <begin position="3"/>
        <end position="107"/>
    </location>
</feature>
<dbReference type="GO" id="GO:0016620">
    <property type="term" value="F:oxidoreductase activity, acting on the aldehyde or oxo group of donors, NAD or NADP as acceptor"/>
    <property type="evidence" value="ECO:0007669"/>
    <property type="project" value="InterPro"/>
</dbReference>
<evidence type="ECO:0000313" key="3">
    <source>
        <dbReference type="Proteomes" id="UP000501602"/>
    </source>
</evidence>
<dbReference type="InterPro" id="IPR016040">
    <property type="entry name" value="NAD(P)-bd_dom"/>
</dbReference>
<dbReference type="Gene3D" id="3.40.50.720">
    <property type="entry name" value="NAD(P)-binding Rossmann-like Domain"/>
    <property type="match status" value="1"/>
</dbReference>
<dbReference type="EMBL" id="CP051180">
    <property type="protein sequence ID" value="QIZ76468.1"/>
    <property type="molecule type" value="Genomic_DNA"/>
</dbReference>
<dbReference type="SUPFAM" id="SSF51735">
    <property type="entry name" value="NAD(P)-binding Rossmann-fold domains"/>
    <property type="match status" value="1"/>
</dbReference>
<name>A0A6H1UC98_9GAMM</name>
<accession>A0A6H1UC98</accession>